<sequence>MAEIDLRYRVSGIREGSRRLRGYHGETGLAVAGECCSSWSATIETKIKRRIVSLDFGAVAFFVASVKLKWKKDVPGGRSLLPTDFENLLRIWREKLAHSLQRKSLSVIPLIPTLFVFGLRIGPA</sequence>
<name>A0AAV2GUS8_9ROSI</name>
<organism evidence="1 2">
    <name type="scientific">Linum trigynum</name>
    <dbReference type="NCBI Taxonomy" id="586398"/>
    <lineage>
        <taxon>Eukaryota</taxon>
        <taxon>Viridiplantae</taxon>
        <taxon>Streptophyta</taxon>
        <taxon>Embryophyta</taxon>
        <taxon>Tracheophyta</taxon>
        <taxon>Spermatophyta</taxon>
        <taxon>Magnoliopsida</taxon>
        <taxon>eudicotyledons</taxon>
        <taxon>Gunneridae</taxon>
        <taxon>Pentapetalae</taxon>
        <taxon>rosids</taxon>
        <taxon>fabids</taxon>
        <taxon>Malpighiales</taxon>
        <taxon>Linaceae</taxon>
        <taxon>Linum</taxon>
    </lineage>
</organism>
<accession>A0AAV2GUS8</accession>
<proteinExistence type="predicted"/>
<dbReference type="AlphaFoldDB" id="A0AAV2GUS8"/>
<dbReference type="Proteomes" id="UP001497516">
    <property type="component" value="Chromosome 9"/>
</dbReference>
<keyword evidence="2" id="KW-1185">Reference proteome</keyword>
<reference evidence="1 2" key="1">
    <citation type="submission" date="2024-04" db="EMBL/GenBank/DDBJ databases">
        <authorList>
            <person name="Fracassetti M."/>
        </authorList>
    </citation>
    <scope>NUCLEOTIDE SEQUENCE [LARGE SCALE GENOMIC DNA]</scope>
</reference>
<gene>
    <name evidence="1" type="ORF">LTRI10_LOCUS53400</name>
</gene>
<evidence type="ECO:0000313" key="2">
    <source>
        <dbReference type="Proteomes" id="UP001497516"/>
    </source>
</evidence>
<protein>
    <submittedName>
        <fullName evidence="1">Uncharacterized protein</fullName>
    </submittedName>
</protein>
<dbReference type="EMBL" id="OZ034822">
    <property type="protein sequence ID" value="CAL1414226.1"/>
    <property type="molecule type" value="Genomic_DNA"/>
</dbReference>
<evidence type="ECO:0000313" key="1">
    <source>
        <dbReference type="EMBL" id="CAL1414226.1"/>
    </source>
</evidence>